<feature type="domain" description="A-kinase anchor protein 7-like phosphoesterase" evidence="1">
    <location>
        <begin position="11"/>
        <end position="259"/>
    </location>
</feature>
<reference evidence="2 3" key="1">
    <citation type="submission" date="2016-04" db="EMBL/GenBank/DDBJ databases">
        <title>A degradative enzymes factory behind the ericoid mycorrhizal symbiosis.</title>
        <authorList>
            <consortium name="DOE Joint Genome Institute"/>
            <person name="Martino E."/>
            <person name="Morin E."/>
            <person name="Grelet G."/>
            <person name="Kuo A."/>
            <person name="Kohler A."/>
            <person name="Daghino S."/>
            <person name="Barry K."/>
            <person name="Choi C."/>
            <person name="Cichocki N."/>
            <person name="Clum A."/>
            <person name="Copeland A."/>
            <person name="Hainaut M."/>
            <person name="Haridas S."/>
            <person name="Labutti K."/>
            <person name="Lindquist E."/>
            <person name="Lipzen A."/>
            <person name="Khouja H.-R."/>
            <person name="Murat C."/>
            <person name="Ohm R."/>
            <person name="Olson A."/>
            <person name="Spatafora J."/>
            <person name="Veneault-Fourrey C."/>
            <person name="Henrissat B."/>
            <person name="Grigoriev I."/>
            <person name="Martin F."/>
            <person name="Perotto S."/>
        </authorList>
    </citation>
    <scope>NUCLEOTIDE SEQUENCE [LARGE SCALE GENOMIC DNA]</scope>
    <source>
        <strain evidence="2 3">F</strain>
    </source>
</reference>
<name>A0A2J6S2K3_HYAVF</name>
<dbReference type="GO" id="GO:0006307">
    <property type="term" value="P:DNA alkylation repair"/>
    <property type="evidence" value="ECO:0007669"/>
    <property type="project" value="InterPro"/>
</dbReference>
<dbReference type="PANTHER" id="PTHR13360:SF1">
    <property type="entry name" value="ACTIVATING SIGNAL COINTEGRATOR 1 COMPLEX SUBUNIT 1"/>
    <property type="match status" value="1"/>
</dbReference>
<proteinExistence type="predicted"/>
<organism evidence="2 3">
    <name type="scientific">Hyaloscypha variabilis (strain UAMH 11265 / GT02V1 / F)</name>
    <name type="common">Meliniomyces variabilis</name>
    <dbReference type="NCBI Taxonomy" id="1149755"/>
    <lineage>
        <taxon>Eukaryota</taxon>
        <taxon>Fungi</taxon>
        <taxon>Dikarya</taxon>
        <taxon>Ascomycota</taxon>
        <taxon>Pezizomycotina</taxon>
        <taxon>Leotiomycetes</taxon>
        <taxon>Helotiales</taxon>
        <taxon>Hyaloscyphaceae</taxon>
        <taxon>Hyaloscypha</taxon>
        <taxon>Hyaloscypha variabilis</taxon>
    </lineage>
</organism>
<dbReference type="PANTHER" id="PTHR13360">
    <property type="entry name" value="ACTIVATING SIGNAL COINTEGRATOR 1 COMPLEX SUBUNIT 1"/>
    <property type="match status" value="1"/>
</dbReference>
<accession>A0A2J6S2K3</accession>
<dbReference type="Gene3D" id="3.90.1140.10">
    <property type="entry name" value="Cyclic phosphodiesterase"/>
    <property type="match status" value="1"/>
</dbReference>
<dbReference type="InterPro" id="IPR009210">
    <property type="entry name" value="ASCC1"/>
</dbReference>
<dbReference type="GO" id="GO:0006355">
    <property type="term" value="P:regulation of DNA-templated transcription"/>
    <property type="evidence" value="ECO:0007669"/>
    <property type="project" value="TreeGrafter"/>
</dbReference>
<gene>
    <name evidence="2" type="ORF">L207DRAFT_562278</name>
</gene>
<sequence>MPPRPSPPRLTHFLCLPLITSTSPPQLQNSLATFRDKVTGISTPELPNGIPEKAIRPLGTLHLTLGVMSLLSQERIDNSLKHLRSLNLKELLSGASPKPLKISDVAEDPTGQPQSKDKAIAFDTKDVEPLKVTLRGLESMHTPSKTSILYSSPTGDDRLYPFCQKLKDLFTEAGFILEENRPLKLHATIVNTVYVPGARGKGGHRKSKAKLTLDAREILEDYEDFEWMSNVELTKLAICKMGAQKNGAGEEEYVVEGEVEMP</sequence>
<dbReference type="EMBL" id="KZ613940">
    <property type="protein sequence ID" value="PMD44992.1"/>
    <property type="molecule type" value="Genomic_DNA"/>
</dbReference>
<dbReference type="GO" id="GO:0005634">
    <property type="term" value="C:nucleus"/>
    <property type="evidence" value="ECO:0007669"/>
    <property type="project" value="TreeGrafter"/>
</dbReference>
<evidence type="ECO:0000313" key="3">
    <source>
        <dbReference type="Proteomes" id="UP000235786"/>
    </source>
</evidence>
<protein>
    <recommendedName>
        <fullName evidence="1">A-kinase anchor protein 7-like phosphoesterase domain-containing protein</fullName>
    </recommendedName>
</protein>
<dbReference type="AlphaFoldDB" id="A0A2J6S2K3"/>
<dbReference type="Proteomes" id="UP000235786">
    <property type="component" value="Unassembled WGS sequence"/>
</dbReference>
<evidence type="ECO:0000313" key="2">
    <source>
        <dbReference type="EMBL" id="PMD44992.1"/>
    </source>
</evidence>
<keyword evidence="3" id="KW-1185">Reference proteome</keyword>
<dbReference type="OrthoDB" id="277832at2759"/>
<dbReference type="STRING" id="1149755.A0A2J6S2K3"/>
<dbReference type="InterPro" id="IPR019510">
    <property type="entry name" value="AKAP7-like_phosphoesterase"/>
</dbReference>
<evidence type="ECO:0000259" key="1">
    <source>
        <dbReference type="Pfam" id="PF10469"/>
    </source>
</evidence>
<dbReference type="Pfam" id="PF10469">
    <property type="entry name" value="AKAP7_NLS"/>
    <property type="match status" value="1"/>
</dbReference>